<sequence length="195" mass="20772">MKRIGLLGGSFDPVHVAHIALAQTALQALGLAEVQLIPAANPWQRAALHATGRQRLDMLELAIAGHAGLAVNPIEIERGGATYTLDTLRALPGGARYVWLLGADQLANFCTWRNWQDIASLVDLAVATRPGTPLAAPPELARHLGALGRELQELPFAPMPVSASDIRQRLARGASTEGLLAPPVAAYIAAHHLYR</sequence>
<dbReference type="InterPro" id="IPR004821">
    <property type="entry name" value="Cyt_trans-like"/>
</dbReference>
<keyword evidence="14" id="KW-1185">Reference proteome</keyword>
<evidence type="ECO:0000256" key="4">
    <source>
        <dbReference type="ARBA" id="ARBA00022642"/>
    </source>
</evidence>
<protein>
    <recommendedName>
        <fullName evidence="11">Probable nicotinate-nucleotide adenylyltransferase</fullName>
        <ecNumber evidence="11">2.7.7.18</ecNumber>
    </recommendedName>
    <alternativeName>
        <fullName evidence="11">Deamido-NAD(+) diphosphorylase</fullName>
    </alternativeName>
    <alternativeName>
        <fullName evidence="11">Deamido-NAD(+) pyrophosphorylase</fullName>
    </alternativeName>
    <alternativeName>
        <fullName evidence="11">Nicotinate mononucleotide adenylyltransferase</fullName>
        <shortName evidence="11">NaMN adenylyltransferase</shortName>
    </alternativeName>
</protein>
<dbReference type="PANTHER" id="PTHR39321:SF3">
    <property type="entry name" value="PHOSPHOPANTETHEINE ADENYLYLTRANSFERASE"/>
    <property type="match status" value="1"/>
</dbReference>
<proteinExistence type="inferred from homology"/>
<evidence type="ECO:0000256" key="3">
    <source>
        <dbReference type="ARBA" id="ARBA00009014"/>
    </source>
</evidence>
<dbReference type="AlphaFoldDB" id="A0A2N8KR16"/>
<feature type="domain" description="Cytidyltransferase-like" evidence="12">
    <location>
        <begin position="6"/>
        <end position="169"/>
    </location>
</feature>
<dbReference type="Pfam" id="PF01467">
    <property type="entry name" value="CTP_transf_like"/>
    <property type="match status" value="1"/>
</dbReference>
<evidence type="ECO:0000256" key="11">
    <source>
        <dbReference type="HAMAP-Rule" id="MF_00244"/>
    </source>
</evidence>
<evidence type="ECO:0000256" key="10">
    <source>
        <dbReference type="ARBA" id="ARBA00048721"/>
    </source>
</evidence>
<comment type="catalytic activity">
    <reaction evidence="10 11">
        <text>nicotinate beta-D-ribonucleotide + ATP + H(+) = deamido-NAD(+) + diphosphate</text>
        <dbReference type="Rhea" id="RHEA:22860"/>
        <dbReference type="ChEBI" id="CHEBI:15378"/>
        <dbReference type="ChEBI" id="CHEBI:30616"/>
        <dbReference type="ChEBI" id="CHEBI:33019"/>
        <dbReference type="ChEBI" id="CHEBI:57502"/>
        <dbReference type="ChEBI" id="CHEBI:58437"/>
        <dbReference type="EC" id="2.7.7.18"/>
    </reaction>
</comment>
<dbReference type="Gene3D" id="3.40.50.620">
    <property type="entry name" value="HUPs"/>
    <property type="match status" value="1"/>
</dbReference>
<evidence type="ECO:0000256" key="8">
    <source>
        <dbReference type="ARBA" id="ARBA00022840"/>
    </source>
</evidence>
<keyword evidence="5 11" id="KW-0808">Transferase</keyword>
<evidence type="ECO:0000259" key="12">
    <source>
        <dbReference type="Pfam" id="PF01467"/>
    </source>
</evidence>
<dbReference type="GO" id="GO:0004515">
    <property type="term" value="F:nicotinate-nucleotide adenylyltransferase activity"/>
    <property type="evidence" value="ECO:0007669"/>
    <property type="project" value="UniProtKB-UniRule"/>
</dbReference>
<evidence type="ECO:0000256" key="6">
    <source>
        <dbReference type="ARBA" id="ARBA00022695"/>
    </source>
</evidence>
<dbReference type="CDD" id="cd02165">
    <property type="entry name" value="NMNAT"/>
    <property type="match status" value="1"/>
</dbReference>
<dbReference type="RefSeq" id="WP_102771787.1">
    <property type="nucleotide sequence ID" value="NZ_POQS01000001.1"/>
</dbReference>
<evidence type="ECO:0000256" key="7">
    <source>
        <dbReference type="ARBA" id="ARBA00022741"/>
    </source>
</evidence>
<organism evidence="13 14">
    <name type="scientific">Achromobacter pulmonis</name>
    <dbReference type="NCBI Taxonomy" id="1389932"/>
    <lineage>
        <taxon>Bacteria</taxon>
        <taxon>Pseudomonadati</taxon>
        <taxon>Pseudomonadota</taxon>
        <taxon>Betaproteobacteria</taxon>
        <taxon>Burkholderiales</taxon>
        <taxon>Alcaligenaceae</taxon>
        <taxon>Achromobacter</taxon>
    </lineage>
</organism>
<evidence type="ECO:0000256" key="9">
    <source>
        <dbReference type="ARBA" id="ARBA00023027"/>
    </source>
</evidence>
<evidence type="ECO:0000313" key="14">
    <source>
        <dbReference type="Proteomes" id="UP000235994"/>
    </source>
</evidence>
<dbReference type="EMBL" id="POQS01000001">
    <property type="protein sequence ID" value="PND35872.1"/>
    <property type="molecule type" value="Genomic_DNA"/>
</dbReference>
<keyword evidence="4 11" id="KW-0662">Pyridine nucleotide biosynthesis</keyword>
<dbReference type="SUPFAM" id="SSF52374">
    <property type="entry name" value="Nucleotidylyl transferase"/>
    <property type="match status" value="1"/>
</dbReference>
<reference evidence="13 14" key="1">
    <citation type="submission" date="2018-01" db="EMBL/GenBank/DDBJ databases">
        <title>The draft genome of an aniline degradation strain ANB-1.</title>
        <authorList>
            <person name="Zhang L."/>
            <person name="Jiang J."/>
        </authorList>
    </citation>
    <scope>NUCLEOTIDE SEQUENCE [LARGE SCALE GENOMIC DNA]</scope>
    <source>
        <strain evidence="13 14">ANB-1</strain>
    </source>
</reference>
<comment type="similarity">
    <text evidence="3 11">Belongs to the NadD family.</text>
</comment>
<dbReference type="EC" id="2.7.7.18" evidence="11"/>
<keyword evidence="9 11" id="KW-0520">NAD</keyword>
<dbReference type="NCBIfam" id="TIGR00482">
    <property type="entry name" value="nicotinate (nicotinamide) nucleotide adenylyltransferase"/>
    <property type="match status" value="1"/>
</dbReference>
<dbReference type="UniPathway" id="UPA00253">
    <property type="reaction ID" value="UER00332"/>
</dbReference>
<keyword evidence="8 11" id="KW-0067">ATP-binding</keyword>
<comment type="function">
    <text evidence="1 11">Catalyzes the reversible adenylation of nicotinate mononucleotide (NaMN) to nicotinic acid adenine dinucleotide (NaAD).</text>
</comment>
<keyword evidence="6 11" id="KW-0548">Nucleotidyltransferase</keyword>
<dbReference type="NCBIfam" id="TIGR00125">
    <property type="entry name" value="cyt_tran_rel"/>
    <property type="match status" value="1"/>
</dbReference>
<keyword evidence="7 11" id="KW-0547">Nucleotide-binding</keyword>
<accession>A0A2N8KR16</accession>
<comment type="caution">
    <text evidence="13">The sequence shown here is derived from an EMBL/GenBank/DDBJ whole genome shotgun (WGS) entry which is preliminary data.</text>
</comment>
<dbReference type="InterPro" id="IPR005248">
    <property type="entry name" value="NadD/NMNAT"/>
</dbReference>
<dbReference type="PANTHER" id="PTHR39321">
    <property type="entry name" value="NICOTINATE-NUCLEOTIDE ADENYLYLTRANSFERASE-RELATED"/>
    <property type="match status" value="1"/>
</dbReference>
<dbReference type="Proteomes" id="UP000235994">
    <property type="component" value="Unassembled WGS sequence"/>
</dbReference>
<evidence type="ECO:0000256" key="5">
    <source>
        <dbReference type="ARBA" id="ARBA00022679"/>
    </source>
</evidence>
<evidence type="ECO:0000256" key="2">
    <source>
        <dbReference type="ARBA" id="ARBA00005019"/>
    </source>
</evidence>
<dbReference type="HAMAP" id="MF_00244">
    <property type="entry name" value="NaMN_adenylyltr"/>
    <property type="match status" value="1"/>
</dbReference>
<dbReference type="GO" id="GO:0005524">
    <property type="term" value="F:ATP binding"/>
    <property type="evidence" value="ECO:0007669"/>
    <property type="project" value="UniProtKB-KW"/>
</dbReference>
<gene>
    <name evidence="11 13" type="primary">nadD</name>
    <name evidence="13" type="ORF">C1I89_05910</name>
</gene>
<name>A0A2N8KR16_9BURK</name>
<evidence type="ECO:0000256" key="1">
    <source>
        <dbReference type="ARBA" id="ARBA00002324"/>
    </source>
</evidence>
<dbReference type="GO" id="GO:0009435">
    <property type="term" value="P:NAD+ biosynthetic process"/>
    <property type="evidence" value="ECO:0007669"/>
    <property type="project" value="UniProtKB-UniRule"/>
</dbReference>
<dbReference type="InterPro" id="IPR014729">
    <property type="entry name" value="Rossmann-like_a/b/a_fold"/>
</dbReference>
<evidence type="ECO:0000313" key="13">
    <source>
        <dbReference type="EMBL" id="PND35872.1"/>
    </source>
</evidence>
<comment type="pathway">
    <text evidence="2 11">Cofactor biosynthesis; NAD(+) biosynthesis; deamido-NAD(+) from nicotinate D-ribonucleotide: step 1/1.</text>
</comment>